<comment type="cofactor">
    <cofactor evidence="1">
        <name>Zn(2+)</name>
        <dbReference type="ChEBI" id="CHEBI:29105"/>
    </cofactor>
</comment>
<dbReference type="KEGG" id="elio:KO353_04325"/>
<keyword evidence="8" id="KW-1185">Reference proteome</keyword>
<protein>
    <submittedName>
        <fullName evidence="7">Succinylglutamate desuccinylase/aspartoacylase family protein</fullName>
    </submittedName>
</protein>
<sequence>MPPEGASSPRPGEESSGFDVALDPPPLAAVSGGNTGLPGVWSFASPQPGPHTCLVSLIHGNEYAGAIALLRLFGLGGLPARGRLSLVFANLEAFARFDRREPTASRYVEEDLNRLWCRAVLDGARDSVELRRARALRPLFDTVDLLVDFHSMLWDGDPLILCGATEKARRLALAIGSPPLVVGDQGHVGGRRLIDYRPFADPGSPRAAVLIEAGQHWQPGTVDTMAASIAGTLRHTGQIDEAAAARLAPPCPRPAPVFAQVTMTVTAESSAFRFVRPFRGGEVVPERNTLIALDGDAEIRTPHDDCILVMPSLRTSRGHTAVRLARRVT</sequence>
<dbReference type="RefSeq" id="WP_218286519.1">
    <property type="nucleotide sequence ID" value="NZ_CP076448.1"/>
</dbReference>
<evidence type="ECO:0000256" key="1">
    <source>
        <dbReference type="ARBA" id="ARBA00001947"/>
    </source>
</evidence>
<evidence type="ECO:0000313" key="8">
    <source>
        <dbReference type="Proteomes" id="UP000694001"/>
    </source>
</evidence>
<dbReference type="Pfam" id="PF24827">
    <property type="entry name" value="AstE_AspA_cat"/>
    <property type="match status" value="1"/>
</dbReference>
<keyword evidence="2" id="KW-0479">Metal-binding</keyword>
<keyword evidence="4" id="KW-0862">Zinc</keyword>
<feature type="region of interest" description="Disordered" evidence="5">
    <location>
        <begin position="1"/>
        <end position="24"/>
    </location>
</feature>
<dbReference type="AlphaFoldDB" id="A0A975YKF2"/>
<evidence type="ECO:0000256" key="5">
    <source>
        <dbReference type="SAM" id="MobiDB-lite"/>
    </source>
</evidence>
<accession>A0A975YKF2</accession>
<proteinExistence type="predicted"/>
<evidence type="ECO:0000259" key="6">
    <source>
        <dbReference type="Pfam" id="PF24827"/>
    </source>
</evidence>
<dbReference type="Proteomes" id="UP000694001">
    <property type="component" value="Chromosome"/>
</dbReference>
<dbReference type="GO" id="GO:0046872">
    <property type="term" value="F:metal ion binding"/>
    <property type="evidence" value="ECO:0007669"/>
    <property type="project" value="UniProtKB-KW"/>
</dbReference>
<evidence type="ECO:0000256" key="2">
    <source>
        <dbReference type="ARBA" id="ARBA00022723"/>
    </source>
</evidence>
<dbReference type="EMBL" id="CP076448">
    <property type="protein sequence ID" value="QXM25463.1"/>
    <property type="molecule type" value="Genomic_DNA"/>
</dbReference>
<name>A0A975YKF2_9PROT</name>
<gene>
    <name evidence="7" type="ORF">KO353_04325</name>
</gene>
<feature type="domain" description="Succinylglutamate desuccinylase/Aspartoacylase catalytic" evidence="6">
    <location>
        <begin position="48"/>
        <end position="151"/>
    </location>
</feature>
<evidence type="ECO:0000256" key="3">
    <source>
        <dbReference type="ARBA" id="ARBA00022801"/>
    </source>
</evidence>
<evidence type="ECO:0000313" key="7">
    <source>
        <dbReference type="EMBL" id="QXM25463.1"/>
    </source>
</evidence>
<dbReference type="InterPro" id="IPR055438">
    <property type="entry name" value="AstE_AspA_cat"/>
</dbReference>
<reference evidence="7" key="1">
    <citation type="submission" date="2021-06" db="EMBL/GenBank/DDBJ databases">
        <title>Elioraea tepida, sp. nov., a moderately thermophilic aerobic anoxygenic phototrophic bacterium isolated from an alkaline siliceous hot spring mat community in Yellowstone National Park, WY, USA.</title>
        <authorList>
            <person name="Saini M.K."/>
            <person name="Yoshida S."/>
            <person name="Sebastian A."/>
            <person name="Hirose S."/>
            <person name="Hara E."/>
            <person name="Tamaki H."/>
            <person name="Soulier N.T."/>
            <person name="Albert I."/>
            <person name="Hanada S."/>
            <person name="Bryant D.A."/>
            <person name="Tank M."/>
        </authorList>
    </citation>
    <scope>NUCLEOTIDE SEQUENCE</scope>
    <source>
        <strain evidence="7">MS-P2</strain>
    </source>
</reference>
<keyword evidence="3" id="KW-0378">Hydrolase</keyword>
<evidence type="ECO:0000256" key="4">
    <source>
        <dbReference type="ARBA" id="ARBA00022833"/>
    </source>
</evidence>
<organism evidence="7 8">
    <name type="scientific">Elioraea tepida</name>
    <dbReference type="NCBI Taxonomy" id="2843330"/>
    <lineage>
        <taxon>Bacteria</taxon>
        <taxon>Pseudomonadati</taxon>
        <taxon>Pseudomonadota</taxon>
        <taxon>Alphaproteobacteria</taxon>
        <taxon>Acetobacterales</taxon>
        <taxon>Elioraeaceae</taxon>
        <taxon>Elioraea</taxon>
    </lineage>
</organism>
<dbReference type="GO" id="GO:0016788">
    <property type="term" value="F:hydrolase activity, acting on ester bonds"/>
    <property type="evidence" value="ECO:0007669"/>
    <property type="project" value="InterPro"/>
</dbReference>